<evidence type="ECO:0000313" key="1">
    <source>
        <dbReference type="EMBL" id="GBP70831.1"/>
    </source>
</evidence>
<dbReference type="Proteomes" id="UP000299102">
    <property type="component" value="Unassembled WGS sequence"/>
</dbReference>
<reference evidence="1 2" key="1">
    <citation type="journal article" date="2019" name="Commun. Biol.">
        <title>The bagworm genome reveals a unique fibroin gene that provides high tensile strength.</title>
        <authorList>
            <person name="Kono N."/>
            <person name="Nakamura H."/>
            <person name="Ohtoshi R."/>
            <person name="Tomita M."/>
            <person name="Numata K."/>
            <person name="Arakawa K."/>
        </authorList>
    </citation>
    <scope>NUCLEOTIDE SEQUENCE [LARGE SCALE GENOMIC DNA]</scope>
</reference>
<keyword evidence="2" id="KW-1185">Reference proteome</keyword>
<accession>A0A4C1Y3P0</accession>
<organism evidence="1 2">
    <name type="scientific">Eumeta variegata</name>
    <name type="common">Bagworm moth</name>
    <name type="synonym">Eumeta japonica</name>
    <dbReference type="NCBI Taxonomy" id="151549"/>
    <lineage>
        <taxon>Eukaryota</taxon>
        <taxon>Metazoa</taxon>
        <taxon>Ecdysozoa</taxon>
        <taxon>Arthropoda</taxon>
        <taxon>Hexapoda</taxon>
        <taxon>Insecta</taxon>
        <taxon>Pterygota</taxon>
        <taxon>Neoptera</taxon>
        <taxon>Endopterygota</taxon>
        <taxon>Lepidoptera</taxon>
        <taxon>Glossata</taxon>
        <taxon>Ditrysia</taxon>
        <taxon>Tineoidea</taxon>
        <taxon>Psychidae</taxon>
        <taxon>Oiketicinae</taxon>
        <taxon>Eumeta</taxon>
    </lineage>
</organism>
<sequence>MGLRAIFQDSARAVLIETATALPAASSDRRPRAYCPRALNKGKKRTVPREFQTRRACITHAMSAQASAREVCSGGLGSREGELKRVREVHPQGDVWKGGGVRCGPNWRRADEGSRC</sequence>
<dbReference type="AlphaFoldDB" id="A0A4C1Y3P0"/>
<comment type="caution">
    <text evidence="1">The sequence shown here is derived from an EMBL/GenBank/DDBJ whole genome shotgun (WGS) entry which is preliminary data.</text>
</comment>
<proteinExistence type="predicted"/>
<gene>
    <name evidence="1" type="ORF">EVAR_53495_1</name>
</gene>
<dbReference type="EMBL" id="BGZK01001088">
    <property type="protein sequence ID" value="GBP70831.1"/>
    <property type="molecule type" value="Genomic_DNA"/>
</dbReference>
<evidence type="ECO:0000313" key="2">
    <source>
        <dbReference type="Proteomes" id="UP000299102"/>
    </source>
</evidence>
<name>A0A4C1Y3P0_EUMVA</name>
<protein>
    <submittedName>
        <fullName evidence="1">Uncharacterized protein</fullName>
    </submittedName>
</protein>